<name>A0A4W4GI21_ELEEL</name>
<comment type="subcellular location">
    <subcellularLocation>
        <location evidence="1">Nucleus</location>
    </subcellularLocation>
</comment>
<dbReference type="Pfam" id="PF00096">
    <property type="entry name" value="zf-C2H2"/>
    <property type="match status" value="2"/>
</dbReference>
<dbReference type="GeneTree" id="ENSGT01150000286939"/>
<reference evidence="12" key="3">
    <citation type="submission" date="2020-05" db="EMBL/GenBank/DDBJ databases">
        <title>Electrophorus electricus (electric eel) genome, fEleEle1, primary haplotype.</title>
        <authorList>
            <person name="Myers G."/>
            <person name="Meyer A."/>
            <person name="Fedrigo O."/>
            <person name="Formenti G."/>
            <person name="Rhie A."/>
            <person name="Tracey A."/>
            <person name="Sims Y."/>
            <person name="Jarvis E.D."/>
        </authorList>
    </citation>
    <scope>NUCLEOTIDE SEQUENCE [LARGE SCALE GENOMIC DNA]</scope>
</reference>
<reference evidence="12" key="4">
    <citation type="submission" date="2025-08" db="UniProtKB">
        <authorList>
            <consortium name="Ensembl"/>
        </authorList>
    </citation>
    <scope>IDENTIFICATION</scope>
</reference>
<dbReference type="PROSITE" id="PS00028">
    <property type="entry name" value="ZINC_FINGER_C2H2_1"/>
    <property type="match status" value="4"/>
</dbReference>
<dbReference type="SMART" id="SM00355">
    <property type="entry name" value="ZnF_C2H2"/>
    <property type="match status" value="4"/>
</dbReference>
<evidence type="ECO:0000256" key="1">
    <source>
        <dbReference type="ARBA" id="ARBA00004123"/>
    </source>
</evidence>
<evidence type="ECO:0000256" key="10">
    <source>
        <dbReference type="PROSITE-ProRule" id="PRU00042"/>
    </source>
</evidence>
<dbReference type="InterPro" id="IPR036236">
    <property type="entry name" value="Znf_C2H2_sf"/>
</dbReference>
<organism evidence="12 13">
    <name type="scientific">Electrophorus electricus</name>
    <name type="common">Electric eel</name>
    <name type="synonym">Gymnotus electricus</name>
    <dbReference type="NCBI Taxonomy" id="8005"/>
    <lineage>
        <taxon>Eukaryota</taxon>
        <taxon>Metazoa</taxon>
        <taxon>Chordata</taxon>
        <taxon>Craniata</taxon>
        <taxon>Vertebrata</taxon>
        <taxon>Euteleostomi</taxon>
        <taxon>Actinopterygii</taxon>
        <taxon>Neopterygii</taxon>
        <taxon>Teleostei</taxon>
        <taxon>Ostariophysi</taxon>
        <taxon>Gymnotiformes</taxon>
        <taxon>Gymnotoidei</taxon>
        <taxon>Gymnotidae</taxon>
        <taxon>Electrophorus</taxon>
    </lineage>
</organism>
<sequence>MTKLESLNSFFCERLIFAAGEIFQAVKDTFSEYQEEIDRSKQENIYLRKMLADVNSLQYRADGDPPQHTRLDSDTSVLQVKLELSTVQQDTNPQEAFNDLSSCPSPCAMTACSEQTRHSYFVQTQDVEESKGDHSVANSAGRVEPLNSQVMCSDGSNSTVIPSESGCENQLVVVKDEPDPQSSSQCVGPWNDFTHLASNLYSTDRLFYCQICGKPFRSDRLLKTHMIVHQKERPYRCELCGKCYSYPHVLKIHLRTHTGERPYHCKFCEKTFNQKGHVKGHERIHTGEKIYSCSACGKRFTWLSQGKEHLRLHRDQVATVIKQ</sequence>
<dbReference type="Gene3D" id="3.30.160.60">
    <property type="entry name" value="Classic Zinc Finger"/>
    <property type="match status" value="4"/>
</dbReference>
<dbReference type="AlphaFoldDB" id="A0A4W4GI21"/>
<dbReference type="FunFam" id="3.30.160.60:FF:000322">
    <property type="entry name" value="GDNF-inducible zinc finger protein 1"/>
    <property type="match status" value="1"/>
</dbReference>
<evidence type="ECO:0000313" key="13">
    <source>
        <dbReference type="Proteomes" id="UP000314983"/>
    </source>
</evidence>
<dbReference type="Proteomes" id="UP000314983">
    <property type="component" value="Chromosome 20"/>
</dbReference>
<dbReference type="GO" id="GO:0010468">
    <property type="term" value="P:regulation of gene expression"/>
    <property type="evidence" value="ECO:0007669"/>
    <property type="project" value="TreeGrafter"/>
</dbReference>
<dbReference type="FunFam" id="3.30.160.60:FF:000512">
    <property type="entry name" value="zinc finger protein 197 isoform X1"/>
    <property type="match status" value="1"/>
</dbReference>
<evidence type="ECO:0000256" key="3">
    <source>
        <dbReference type="ARBA" id="ARBA00022737"/>
    </source>
</evidence>
<keyword evidence="8" id="KW-0804">Transcription</keyword>
<feature type="domain" description="C2H2-type" evidence="11">
    <location>
        <begin position="263"/>
        <end position="290"/>
    </location>
</feature>
<keyword evidence="4 10" id="KW-0863">Zinc-finger</keyword>
<evidence type="ECO:0000256" key="7">
    <source>
        <dbReference type="ARBA" id="ARBA00023125"/>
    </source>
</evidence>
<reference evidence="12" key="5">
    <citation type="submission" date="2025-09" db="UniProtKB">
        <authorList>
            <consortium name="Ensembl"/>
        </authorList>
    </citation>
    <scope>IDENTIFICATION</scope>
</reference>
<feature type="domain" description="C2H2-type" evidence="11">
    <location>
        <begin position="291"/>
        <end position="318"/>
    </location>
</feature>
<dbReference type="GO" id="GO:0005634">
    <property type="term" value="C:nucleus"/>
    <property type="evidence" value="ECO:0007669"/>
    <property type="project" value="UniProtKB-SubCell"/>
</dbReference>
<keyword evidence="13" id="KW-1185">Reference proteome</keyword>
<accession>A0A4W4GI21</accession>
<dbReference type="PROSITE" id="PS50157">
    <property type="entry name" value="ZINC_FINGER_C2H2_2"/>
    <property type="match status" value="4"/>
</dbReference>
<protein>
    <recommendedName>
        <fullName evidence="11">C2H2-type domain-containing protein</fullName>
    </recommendedName>
</protein>
<keyword evidence="5" id="KW-0862">Zinc</keyword>
<dbReference type="SUPFAM" id="SSF57667">
    <property type="entry name" value="beta-beta-alpha zinc fingers"/>
    <property type="match status" value="2"/>
</dbReference>
<dbReference type="FunFam" id="3.30.160.60:FF:000624">
    <property type="entry name" value="zinc finger protein 697"/>
    <property type="match status" value="1"/>
</dbReference>
<evidence type="ECO:0000256" key="6">
    <source>
        <dbReference type="ARBA" id="ARBA00023015"/>
    </source>
</evidence>
<keyword evidence="7" id="KW-0238">DNA-binding</keyword>
<evidence type="ECO:0000256" key="2">
    <source>
        <dbReference type="ARBA" id="ARBA00022723"/>
    </source>
</evidence>
<dbReference type="Ensembl" id="ENSEEET00000037613.2">
    <property type="protein sequence ID" value="ENSEEEP00000037178.2"/>
    <property type="gene ID" value="ENSEEEG00000028494.1"/>
</dbReference>
<keyword evidence="9" id="KW-0539">Nucleus</keyword>
<evidence type="ECO:0000256" key="8">
    <source>
        <dbReference type="ARBA" id="ARBA00023163"/>
    </source>
</evidence>
<feature type="domain" description="C2H2-type" evidence="11">
    <location>
        <begin position="235"/>
        <end position="262"/>
    </location>
</feature>
<dbReference type="PANTHER" id="PTHR16515">
    <property type="entry name" value="PR DOMAIN ZINC FINGER PROTEIN"/>
    <property type="match status" value="1"/>
</dbReference>
<feature type="domain" description="C2H2-type" evidence="11">
    <location>
        <begin position="207"/>
        <end position="234"/>
    </location>
</feature>
<keyword evidence="3" id="KW-0677">Repeat</keyword>
<dbReference type="GO" id="GO:0003677">
    <property type="term" value="F:DNA binding"/>
    <property type="evidence" value="ECO:0007669"/>
    <property type="project" value="UniProtKB-KW"/>
</dbReference>
<evidence type="ECO:0000256" key="5">
    <source>
        <dbReference type="ARBA" id="ARBA00022833"/>
    </source>
</evidence>
<proteinExistence type="predicted"/>
<dbReference type="GO" id="GO:0008270">
    <property type="term" value="F:zinc ion binding"/>
    <property type="evidence" value="ECO:0007669"/>
    <property type="project" value="UniProtKB-KW"/>
</dbReference>
<dbReference type="InterPro" id="IPR013087">
    <property type="entry name" value="Znf_C2H2_type"/>
</dbReference>
<evidence type="ECO:0000313" key="12">
    <source>
        <dbReference type="Ensembl" id="ENSEEEP00000037178.2"/>
    </source>
</evidence>
<evidence type="ECO:0000256" key="4">
    <source>
        <dbReference type="ARBA" id="ARBA00022771"/>
    </source>
</evidence>
<keyword evidence="2" id="KW-0479">Metal-binding</keyword>
<dbReference type="PANTHER" id="PTHR16515:SF66">
    <property type="entry name" value="C2H2-TYPE DOMAIN-CONTAINING PROTEIN"/>
    <property type="match status" value="1"/>
</dbReference>
<reference evidence="13" key="2">
    <citation type="journal article" date="2017" name="Sci. Adv.">
        <title>A tail of two voltages: Proteomic comparison of the three electric organs of the electric eel.</title>
        <authorList>
            <person name="Traeger L.L."/>
            <person name="Sabat G."/>
            <person name="Barrett-Wilt G.A."/>
            <person name="Wells G.B."/>
            <person name="Sussman M.R."/>
        </authorList>
    </citation>
    <scope>NUCLEOTIDE SEQUENCE [LARGE SCALE GENOMIC DNA]</scope>
</reference>
<reference evidence="13" key="1">
    <citation type="journal article" date="2014" name="Science">
        <title>Nonhuman genetics. Genomic basis for the convergent evolution of electric organs.</title>
        <authorList>
            <person name="Gallant J.R."/>
            <person name="Traeger L.L."/>
            <person name="Volkening J.D."/>
            <person name="Moffett H."/>
            <person name="Chen P.H."/>
            <person name="Novina C.D."/>
            <person name="Phillips G.N.Jr."/>
            <person name="Anand R."/>
            <person name="Wells G.B."/>
            <person name="Pinch M."/>
            <person name="Guth R."/>
            <person name="Unguez G.A."/>
            <person name="Albert J.S."/>
            <person name="Zakon H.H."/>
            <person name="Samanta M.P."/>
            <person name="Sussman M.R."/>
        </authorList>
    </citation>
    <scope>NUCLEOTIDE SEQUENCE [LARGE SCALE GENOMIC DNA]</scope>
</reference>
<dbReference type="InterPro" id="IPR050331">
    <property type="entry name" value="Zinc_finger"/>
</dbReference>
<keyword evidence="6" id="KW-0805">Transcription regulation</keyword>
<evidence type="ECO:0000256" key="9">
    <source>
        <dbReference type="ARBA" id="ARBA00023242"/>
    </source>
</evidence>
<evidence type="ECO:0000259" key="11">
    <source>
        <dbReference type="PROSITE" id="PS50157"/>
    </source>
</evidence>